<dbReference type="Gene3D" id="2.40.420.20">
    <property type="match status" value="1"/>
</dbReference>
<evidence type="ECO:0000259" key="4">
    <source>
        <dbReference type="Pfam" id="PF25917"/>
    </source>
</evidence>
<evidence type="ECO:0000313" key="7">
    <source>
        <dbReference type="EMBL" id="SIO08539.1"/>
    </source>
</evidence>
<comment type="similarity">
    <text evidence="2">Belongs to the membrane fusion protein (MFP) (TC 8.A.1) family.</text>
</comment>
<dbReference type="InterPro" id="IPR058625">
    <property type="entry name" value="MdtA-like_BSH"/>
</dbReference>
<sequence>MVLFACSDKYGRVSLRPASCLAAMLLLLALGGCGKHLAGGAGDAASATEVGVLVMTPQKIVERTELSGRLSALNVADVRPQISGIVQKRLFTEGAEVTAGQPLYQIDPAMYQATYDQARGVLAKAEATLSDAKAKSSRFAELVKINGVSKQDYDDAIAVVNEDQADVLADRASLESARINLGYTRITSPISGQIGVSSVTAGALVTAEQTTALATVQTIDRMYLDVTRPSVDWLRLRKEFNAGRLKQAGNQGATVHIVMEDGSDYPQPGTLAFSDITVDQTTGSVILRVVVPNPEHELLPGMFVRAELEEGVDEQAMLVPQLAVTRTADGRATVWVAGHDGKAYEAPVKADTAYGDRWIVSQGLKAGDRVVISGANQLQDGAPVKVTDTQASNAPAASSAAVHS</sequence>
<feature type="domain" description="Multidrug resistance protein MdtA-like C-terminal permuted SH3" evidence="6">
    <location>
        <begin position="315"/>
        <end position="376"/>
    </location>
</feature>
<organism evidence="7 8">
    <name type="scientific">Paraburkholderia phenazinium</name>
    <dbReference type="NCBI Taxonomy" id="60549"/>
    <lineage>
        <taxon>Bacteria</taxon>
        <taxon>Pseudomonadati</taxon>
        <taxon>Pseudomonadota</taxon>
        <taxon>Betaproteobacteria</taxon>
        <taxon>Burkholderiales</taxon>
        <taxon>Burkholderiaceae</taxon>
        <taxon>Paraburkholderia</taxon>
    </lineage>
</organism>
<dbReference type="InterPro" id="IPR058626">
    <property type="entry name" value="MdtA-like_b-barrel"/>
</dbReference>
<name>A0A1N6GM12_9BURK</name>
<dbReference type="InterPro" id="IPR006143">
    <property type="entry name" value="RND_pump_MFP"/>
</dbReference>
<dbReference type="Pfam" id="PF25917">
    <property type="entry name" value="BSH_RND"/>
    <property type="match status" value="1"/>
</dbReference>
<feature type="domain" description="Multidrug resistance protein MdtA-like barrel-sandwich hybrid" evidence="4">
    <location>
        <begin position="74"/>
        <end position="217"/>
    </location>
</feature>
<feature type="domain" description="Multidrug resistance protein MdtA-like beta-barrel" evidence="5">
    <location>
        <begin position="222"/>
        <end position="311"/>
    </location>
</feature>
<dbReference type="PANTHER" id="PTHR30158:SF3">
    <property type="entry name" value="MULTIDRUG EFFLUX PUMP SUBUNIT ACRA-RELATED"/>
    <property type="match status" value="1"/>
</dbReference>
<dbReference type="InterPro" id="IPR058624">
    <property type="entry name" value="MdtA-like_HH"/>
</dbReference>
<comment type="subcellular location">
    <subcellularLocation>
        <location evidence="1">Cell envelope</location>
    </subcellularLocation>
</comment>
<dbReference type="OrthoDB" id="9783047at2"/>
<evidence type="ECO:0000259" key="6">
    <source>
        <dbReference type="Pfam" id="PF25967"/>
    </source>
</evidence>
<dbReference type="Pfam" id="PF25876">
    <property type="entry name" value="HH_MFP_RND"/>
    <property type="match status" value="1"/>
</dbReference>
<dbReference type="SUPFAM" id="SSF111369">
    <property type="entry name" value="HlyD-like secretion proteins"/>
    <property type="match status" value="1"/>
</dbReference>
<protein>
    <submittedName>
        <fullName evidence="7">Membrane fusion protein, multidrug efflux system</fullName>
    </submittedName>
</protein>
<evidence type="ECO:0000256" key="2">
    <source>
        <dbReference type="ARBA" id="ARBA00009477"/>
    </source>
</evidence>
<dbReference type="PANTHER" id="PTHR30158">
    <property type="entry name" value="ACRA/E-RELATED COMPONENT OF DRUG EFFLUX TRANSPORTER"/>
    <property type="match status" value="1"/>
</dbReference>
<dbReference type="NCBIfam" id="TIGR01730">
    <property type="entry name" value="RND_mfp"/>
    <property type="match status" value="1"/>
</dbReference>
<proteinExistence type="inferred from homology"/>
<dbReference type="EMBL" id="FSRM01000001">
    <property type="protein sequence ID" value="SIO08539.1"/>
    <property type="molecule type" value="Genomic_DNA"/>
</dbReference>
<dbReference type="GO" id="GO:0022857">
    <property type="term" value="F:transmembrane transporter activity"/>
    <property type="evidence" value="ECO:0007669"/>
    <property type="project" value="InterPro"/>
</dbReference>
<dbReference type="Pfam" id="PF25944">
    <property type="entry name" value="Beta-barrel_RND"/>
    <property type="match status" value="1"/>
</dbReference>
<dbReference type="GO" id="GO:0046677">
    <property type="term" value="P:response to antibiotic"/>
    <property type="evidence" value="ECO:0007669"/>
    <property type="project" value="TreeGrafter"/>
</dbReference>
<evidence type="ECO:0000259" key="3">
    <source>
        <dbReference type="Pfam" id="PF25876"/>
    </source>
</evidence>
<dbReference type="Gene3D" id="2.40.50.100">
    <property type="match status" value="1"/>
</dbReference>
<dbReference type="Gene3D" id="2.40.30.170">
    <property type="match status" value="1"/>
</dbReference>
<dbReference type="AlphaFoldDB" id="A0A1N6GM12"/>
<evidence type="ECO:0000256" key="1">
    <source>
        <dbReference type="ARBA" id="ARBA00004196"/>
    </source>
</evidence>
<reference evidence="7 8" key="1">
    <citation type="submission" date="2016-11" db="EMBL/GenBank/DDBJ databases">
        <authorList>
            <person name="Jaros S."/>
            <person name="Januszkiewicz K."/>
            <person name="Wedrychowicz H."/>
        </authorList>
    </citation>
    <scope>NUCLEOTIDE SEQUENCE [LARGE SCALE GENOMIC DNA]</scope>
    <source>
        <strain evidence="7 8">GAS86</strain>
    </source>
</reference>
<dbReference type="Proteomes" id="UP000184693">
    <property type="component" value="Unassembled WGS sequence"/>
</dbReference>
<feature type="domain" description="Multidrug resistance protein MdtA-like alpha-helical hairpin" evidence="3">
    <location>
        <begin position="114"/>
        <end position="184"/>
    </location>
</feature>
<gene>
    <name evidence="7" type="ORF">SAMN05444168_2511</name>
</gene>
<evidence type="ECO:0000313" key="8">
    <source>
        <dbReference type="Proteomes" id="UP000184693"/>
    </source>
</evidence>
<dbReference type="Pfam" id="PF25967">
    <property type="entry name" value="RND-MFP_C"/>
    <property type="match status" value="1"/>
</dbReference>
<evidence type="ECO:0000259" key="5">
    <source>
        <dbReference type="Pfam" id="PF25944"/>
    </source>
</evidence>
<dbReference type="InterPro" id="IPR058627">
    <property type="entry name" value="MdtA-like_C"/>
</dbReference>
<accession>A0A1N6GM12</accession>
<dbReference type="Gene3D" id="1.10.287.470">
    <property type="entry name" value="Helix hairpin bin"/>
    <property type="match status" value="1"/>
</dbReference>
<dbReference type="FunFam" id="2.40.420.20:FF:000001">
    <property type="entry name" value="Efflux RND transporter periplasmic adaptor subunit"/>
    <property type="match status" value="1"/>
</dbReference>
<dbReference type="GO" id="GO:0005886">
    <property type="term" value="C:plasma membrane"/>
    <property type="evidence" value="ECO:0007669"/>
    <property type="project" value="UniProtKB-SubCell"/>
</dbReference>